<protein>
    <submittedName>
        <fullName evidence="3">Uncharacterized protein</fullName>
    </submittedName>
</protein>
<keyword evidence="5" id="KW-1185">Reference proteome</keyword>
<evidence type="ECO:0000256" key="1">
    <source>
        <dbReference type="SAM" id="Coils"/>
    </source>
</evidence>
<evidence type="ECO:0000256" key="2">
    <source>
        <dbReference type="SAM" id="MobiDB-lite"/>
    </source>
</evidence>
<evidence type="ECO:0000313" key="3">
    <source>
        <dbReference type="EMBL" id="GBB99801.1"/>
    </source>
</evidence>
<dbReference type="EMBL" id="BLAL01000080">
    <property type="protein sequence ID" value="GES84445.1"/>
    <property type="molecule type" value="Genomic_DNA"/>
</dbReference>
<accession>A0A2Z6RTC5</accession>
<dbReference type="Proteomes" id="UP000615446">
    <property type="component" value="Unassembled WGS sequence"/>
</dbReference>
<dbReference type="EMBL" id="BEXD01002932">
    <property type="protein sequence ID" value="GBB99801.1"/>
    <property type="molecule type" value="Genomic_DNA"/>
</dbReference>
<comment type="caution">
    <text evidence="3">The sequence shown here is derived from an EMBL/GenBank/DDBJ whole genome shotgun (WGS) entry which is preliminary data.</text>
</comment>
<keyword evidence="1" id="KW-0175">Coiled coil</keyword>
<proteinExistence type="predicted"/>
<feature type="region of interest" description="Disordered" evidence="2">
    <location>
        <begin position="1"/>
        <end position="27"/>
    </location>
</feature>
<evidence type="ECO:0000313" key="4">
    <source>
        <dbReference type="EMBL" id="GES84445.1"/>
    </source>
</evidence>
<dbReference type="AlphaFoldDB" id="A0A2Z6RTC5"/>
<dbReference type="Proteomes" id="UP000247702">
    <property type="component" value="Unassembled WGS sequence"/>
</dbReference>
<evidence type="ECO:0000313" key="5">
    <source>
        <dbReference type="Proteomes" id="UP000247702"/>
    </source>
</evidence>
<sequence length="196" mass="21861">MSKVHTLKDIEDRGAVGSTKVNIPPGRQLGSIRESELEIALRSSIKMTSDLANDCKDLQDLCLKQKKDLVLVQADANKKISQLNMANTRLKSSEQKSHTEFDVERANYSAEIKSLKSNIKTLKREATLAQKASSANKAQILSLETKIRELEGKLVDLELEQVLHDSNVKGGVVEESVQMPKLPDWLHDNLRSIVCE</sequence>
<reference evidence="4" key="2">
    <citation type="submission" date="2019-10" db="EMBL/GenBank/DDBJ databases">
        <title>Conservation and host-specific expression of non-tandemly repeated heterogenous ribosome RNA gene in arbuscular mycorrhizal fungi.</title>
        <authorList>
            <person name="Maeda T."/>
            <person name="Kobayashi Y."/>
            <person name="Nakagawa T."/>
            <person name="Ezawa T."/>
            <person name="Yamaguchi K."/>
            <person name="Bino T."/>
            <person name="Nishimoto Y."/>
            <person name="Shigenobu S."/>
            <person name="Kawaguchi M."/>
        </authorList>
    </citation>
    <scope>NUCLEOTIDE SEQUENCE</scope>
    <source>
        <strain evidence="4">HR1</strain>
    </source>
</reference>
<feature type="coiled-coil region" evidence="1">
    <location>
        <begin position="105"/>
        <end position="160"/>
    </location>
</feature>
<reference evidence="3 5" key="1">
    <citation type="submission" date="2017-11" db="EMBL/GenBank/DDBJ databases">
        <title>The genome of Rhizophagus clarus HR1 reveals common genetic basis of auxotrophy among arbuscular mycorrhizal fungi.</title>
        <authorList>
            <person name="Kobayashi Y."/>
        </authorList>
    </citation>
    <scope>NUCLEOTIDE SEQUENCE [LARGE SCALE GENOMIC DNA]</scope>
    <source>
        <strain evidence="3 5">HR1</strain>
    </source>
</reference>
<name>A0A2Z6RTC5_9GLOM</name>
<feature type="compositionally biased region" description="Basic and acidic residues" evidence="2">
    <location>
        <begin position="1"/>
        <end position="14"/>
    </location>
</feature>
<organism evidence="3 5">
    <name type="scientific">Rhizophagus clarus</name>
    <dbReference type="NCBI Taxonomy" id="94130"/>
    <lineage>
        <taxon>Eukaryota</taxon>
        <taxon>Fungi</taxon>
        <taxon>Fungi incertae sedis</taxon>
        <taxon>Mucoromycota</taxon>
        <taxon>Glomeromycotina</taxon>
        <taxon>Glomeromycetes</taxon>
        <taxon>Glomerales</taxon>
        <taxon>Glomeraceae</taxon>
        <taxon>Rhizophagus</taxon>
    </lineage>
</organism>
<gene>
    <name evidence="4" type="ORF">RCL2_001156300</name>
    <name evidence="3" type="ORF">RclHR1_36370003</name>
</gene>
<dbReference type="OrthoDB" id="2436027at2759"/>